<dbReference type="EMBL" id="SLUB01000004">
    <property type="protein sequence ID" value="THE14454.1"/>
    <property type="molecule type" value="Genomic_DNA"/>
</dbReference>
<name>A0A4S3PXV5_9BACI</name>
<dbReference type="Proteomes" id="UP000306477">
    <property type="component" value="Unassembled WGS sequence"/>
</dbReference>
<protein>
    <recommendedName>
        <fullName evidence="3">Flagellar hook-length control protein FliK</fullName>
    </recommendedName>
</protein>
<evidence type="ECO:0000313" key="1">
    <source>
        <dbReference type="EMBL" id="THE14454.1"/>
    </source>
</evidence>
<gene>
    <name evidence="1" type="ORF">E1I69_04060</name>
</gene>
<evidence type="ECO:0000313" key="2">
    <source>
        <dbReference type="Proteomes" id="UP000306477"/>
    </source>
</evidence>
<dbReference type="OrthoDB" id="2351076at2"/>
<reference evidence="1 2" key="1">
    <citation type="journal article" date="2019" name="Indoor Air">
        <title>Impacts of indoor surface finishes on bacterial viability.</title>
        <authorList>
            <person name="Hu J."/>
            <person name="Maamar S.B."/>
            <person name="Glawe A.J."/>
            <person name="Gottel N."/>
            <person name="Gilbert J.A."/>
            <person name="Hartmann E.M."/>
        </authorList>
    </citation>
    <scope>NUCLEOTIDE SEQUENCE [LARGE SCALE GENOMIC DNA]</scope>
    <source>
        <strain evidence="1 2">AF060A6</strain>
    </source>
</reference>
<dbReference type="AlphaFoldDB" id="A0A4S3PXV5"/>
<organism evidence="1 2">
    <name type="scientific">Bacillus timonensis</name>
    <dbReference type="NCBI Taxonomy" id="1033734"/>
    <lineage>
        <taxon>Bacteria</taxon>
        <taxon>Bacillati</taxon>
        <taxon>Bacillota</taxon>
        <taxon>Bacilli</taxon>
        <taxon>Bacillales</taxon>
        <taxon>Bacillaceae</taxon>
        <taxon>Bacillus</taxon>
    </lineage>
</organism>
<sequence length="198" mass="22496">MIPIHLLQILMKSEAFQKLHSLSNANPTEQKTQNATGHLPNLLPVGGEEIADNIVNHSRMLQTDTVELTSSDSTQFLQQQFTFQNSANQTISIRMDGRKKNGKIDPAFCHLLFSLELHELKEVVIDVKVQNRILSISIFNDREGIELLVEELKPTLHTNLEKQGYLLSSIKIVNPIARDNQYEKTGFEEVHEKVDVKI</sequence>
<proteinExistence type="predicted"/>
<accession>A0A4S3PXV5</accession>
<keyword evidence="2" id="KW-1185">Reference proteome</keyword>
<dbReference type="RefSeq" id="WP_136378325.1">
    <property type="nucleotide sequence ID" value="NZ_SLUB01000004.1"/>
</dbReference>
<evidence type="ECO:0008006" key="3">
    <source>
        <dbReference type="Google" id="ProtNLM"/>
    </source>
</evidence>
<comment type="caution">
    <text evidence="1">The sequence shown here is derived from an EMBL/GenBank/DDBJ whole genome shotgun (WGS) entry which is preliminary data.</text>
</comment>